<dbReference type="AlphaFoldDB" id="A0A7W6M4I4"/>
<dbReference type="EMBL" id="JACIFU010000001">
    <property type="protein sequence ID" value="MBB4172309.1"/>
    <property type="molecule type" value="Genomic_DNA"/>
</dbReference>
<dbReference type="NCBIfam" id="NF005687">
    <property type="entry name" value="PRK07487.1"/>
    <property type="match status" value="1"/>
</dbReference>
<comment type="similarity">
    <text evidence="1">Belongs to the amidase family.</text>
</comment>
<dbReference type="PANTHER" id="PTHR11895">
    <property type="entry name" value="TRANSAMIDASE"/>
    <property type="match status" value="1"/>
</dbReference>
<dbReference type="EC" id="3.5.1.4" evidence="3"/>
<dbReference type="InterPro" id="IPR023631">
    <property type="entry name" value="Amidase_dom"/>
</dbReference>
<name>A0A7W6M4I4_9RHOB</name>
<evidence type="ECO:0000259" key="2">
    <source>
        <dbReference type="Pfam" id="PF01425"/>
    </source>
</evidence>
<dbReference type="Proteomes" id="UP000565745">
    <property type="component" value="Unassembled WGS sequence"/>
</dbReference>
<protein>
    <submittedName>
        <fullName evidence="3">Amidase</fullName>
        <ecNumber evidence="3">3.5.1.4</ecNumber>
    </submittedName>
</protein>
<reference evidence="3 4" key="1">
    <citation type="submission" date="2020-08" db="EMBL/GenBank/DDBJ databases">
        <title>Genomic Encyclopedia of Type Strains, Phase IV (KMG-IV): sequencing the most valuable type-strain genomes for metagenomic binning, comparative biology and taxonomic classification.</title>
        <authorList>
            <person name="Goeker M."/>
        </authorList>
    </citation>
    <scope>NUCLEOTIDE SEQUENCE [LARGE SCALE GENOMIC DNA]</scope>
    <source>
        <strain evidence="3 4">DSM 101015</strain>
    </source>
</reference>
<dbReference type="GO" id="GO:0004040">
    <property type="term" value="F:amidase activity"/>
    <property type="evidence" value="ECO:0007669"/>
    <property type="project" value="UniProtKB-EC"/>
</dbReference>
<accession>A0A7W6M4I4</accession>
<comment type="caution">
    <text evidence="3">The sequence shown here is derived from an EMBL/GenBank/DDBJ whole genome shotgun (WGS) entry which is preliminary data.</text>
</comment>
<feature type="domain" description="Amidase" evidence="2">
    <location>
        <begin position="26"/>
        <end position="446"/>
    </location>
</feature>
<keyword evidence="3" id="KW-0378">Hydrolase</keyword>
<dbReference type="InterPro" id="IPR000120">
    <property type="entry name" value="Amidase"/>
</dbReference>
<dbReference type="Pfam" id="PF01425">
    <property type="entry name" value="Amidase"/>
    <property type="match status" value="1"/>
</dbReference>
<dbReference type="RefSeq" id="WP_025055595.1">
    <property type="nucleotide sequence ID" value="NZ_JACIFU010000001.1"/>
</dbReference>
<sequence length="466" mass="49525">MTKLFEHTATRIAELIRTGEVTARAVTEQVLARMDAVNPALNAVVARNDDEALQAADEVDRARAAGEPIGPMAGVPVTTKENVDQSGFATTNGLRLQKDLIAQTDNPVVANLRRAGAVIVGRTNTPAFSLRWFTRNSLHGHTKNPHNPAITPGGSSGGAASATAAGIGAMGHGTDIGGSIRYPAYACGLQGIRPTLGRVAARNGSAPDRHIGAQLMAVSGPHARSVDDLRLTLGVMAGPDLEDPWHAPVSLQGQDYPKRAALCIAPEGLQTQPLVAQSLKNAADRLTDAGWQVEEVASPPFREPARLQAQLWLAEMERGAKDAFVAEGDPDALHVLAEMHKITPLPDLNEVLDALQARLGFLRDWQAFLAKYPVLICPVSSEPPFPDLLDLSDFPRCLEAQLTQVGLPLMGLPGMSVFTGFGTGEAGHTPLGAQLIAGRYREDILLDAAQEIEARSPEIKVVTPDF</sequence>
<dbReference type="PROSITE" id="PS00571">
    <property type="entry name" value="AMIDASES"/>
    <property type="match status" value="1"/>
</dbReference>
<organism evidence="3 4">
    <name type="scientific">Sulfitobacter noctilucicola</name>
    <dbReference type="NCBI Taxonomy" id="1342301"/>
    <lineage>
        <taxon>Bacteria</taxon>
        <taxon>Pseudomonadati</taxon>
        <taxon>Pseudomonadota</taxon>
        <taxon>Alphaproteobacteria</taxon>
        <taxon>Rhodobacterales</taxon>
        <taxon>Roseobacteraceae</taxon>
        <taxon>Sulfitobacter</taxon>
    </lineage>
</organism>
<evidence type="ECO:0000313" key="3">
    <source>
        <dbReference type="EMBL" id="MBB4172309.1"/>
    </source>
</evidence>
<dbReference type="OrthoDB" id="9777859at2"/>
<dbReference type="Gene3D" id="3.90.1300.10">
    <property type="entry name" value="Amidase signature (AS) domain"/>
    <property type="match status" value="1"/>
</dbReference>
<keyword evidence="4" id="KW-1185">Reference proteome</keyword>
<evidence type="ECO:0000313" key="4">
    <source>
        <dbReference type="Proteomes" id="UP000565745"/>
    </source>
</evidence>
<dbReference type="SUPFAM" id="SSF75304">
    <property type="entry name" value="Amidase signature (AS) enzymes"/>
    <property type="match status" value="1"/>
</dbReference>
<dbReference type="PANTHER" id="PTHR11895:SF7">
    <property type="entry name" value="GLUTAMYL-TRNA(GLN) AMIDOTRANSFERASE SUBUNIT A, MITOCHONDRIAL"/>
    <property type="match status" value="1"/>
</dbReference>
<dbReference type="InterPro" id="IPR036928">
    <property type="entry name" value="AS_sf"/>
</dbReference>
<evidence type="ECO:0000256" key="1">
    <source>
        <dbReference type="ARBA" id="ARBA00009199"/>
    </source>
</evidence>
<dbReference type="InterPro" id="IPR020556">
    <property type="entry name" value="Amidase_CS"/>
</dbReference>
<proteinExistence type="inferred from homology"/>
<gene>
    <name evidence="3" type="ORF">GGR93_000070</name>
</gene>